<gene>
    <name evidence="1" type="ORF">ACFFJD_02130</name>
</gene>
<dbReference type="Proteomes" id="UP001589783">
    <property type="component" value="Unassembled WGS sequence"/>
</dbReference>
<proteinExistence type="predicted"/>
<organism evidence="1 2">
    <name type="scientific">Gordonia phosphorivorans</name>
    <dbReference type="NCBI Taxonomy" id="1056982"/>
    <lineage>
        <taxon>Bacteria</taxon>
        <taxon>Bacillati</taxon>
        <taxon>Actinomycetota</taxon>
        <taxon>Actinomycetes</taxon>
        <taxon>Mycobacteriales</taxon>
        <taxon>Gordoniaceae</taxon>
        <taxon>Gordonia</taxon>
    </lineage>
</organism>
<comment type="caution">
    <text evidence="1">The sequence shown here is derived from an EMBL/GenBank/DDBJ whole genome shotgun (WGS) entry which is preliminary data.</text>
</comment>
<evidence type="ECO:0000313" key="2">
    <source>
        <dbReference type="Proteomes" id="UP001589783"/>
    </source>
</evidence>
<dbReference type="EMBL" id="JBHLWV010000006">
    <property type="protein sequence ID" value="MFC0313651.1"/>
    <property type="molecule type" value="Genomic_DNA"/>
</dbReference>
<keyword evidence="2" id="KW-1185">Reference proteome</keyword>
<evidence type="ECO:0000313" key="1">
    <source>
        <dbReference type="EMBL" id="MFC0313651.1"/>
    </source>
</evidence>
<reference evidence="1 2" key="1">
    <citation type="submission" date="2024-09" db="EMBL/GenBank/DDBJ databases">
        <authorList>
            <person name="Sun Q."/>
            <person name="Mori K."/>
        </authorList>
    </citation>
    <scope>NUCLEOTIDE SEQUENCE [LARGE SCALE GENOMIC DNA]</scope>
    <source>
        <strain evidence="1 2">CCM 7957</strain>
    </source>
</reference>
<name>A0ABV6H462_9ACTN</name>
<accession>A0ABV6H462</accession>
<sequence>MVKAIPQELVDAAQVDRRFTRWHREQSSRVASQVVSHRSGEARKGHGWRRTARDEALLEFASLHGMVLLRQAAKWFYGGKQSTASQRVSKMVAAGLLNRDDGVPEWAGMVLTPTRAGQIVGLQGLPPVFDRLANRYLSVPDNLLHAALVADRMLLAQSQGFRVLTERQIRLLDGEDLAVVREFMTSEAVGAKFADSEFELGIVPGKVWRSKPGPVGGDRELVADDSVLAAAYPAVGQRLDDPQPGSVRYPDFVQIHPTTGELIAVEIELASKANDRLASIVAGYSKAVARLVPDGFGGFRTTTVVRTNPQTGEQEQKQQPVFRRGQFRQVQWLCVPETAKQLRGRPGADGKFRDGYIERAMPDEYQWVNWAQQSPALPMLVHEVTADDPGVQYSLDQRVLHARYRCSYKRWKVWRQLWEEDIRPERRGILTFVRWLMVPSGGGQESNLDRCLAAEVRAANAAPARRVPVP</sequence>
<dbReference type="RefSeq" id="WP_382360221.1">
    <property type="nucleotide sequence ID" value="NZ_JBHLWV010000006.1"/>
</dbReference>
<protein>
    <submittedName>
        <fullName evidence="1">Uncharacterized protein</fullName>
    </submittedName>
</protein>